<dbReference type="GeneID" id="71927004"/>
<accession>A0A8U0A329</accession>
<dbReference type="PANTHER" id="PTHR42930">
    <property type="entry name" value="PHOSPHATE-SPECIFIC TRANSPORT SYSTEM ACCESSORY PROTEIN PHOU"/>
    <property type="match status" value="1"/>
</dbReference>
<dbReference type="RefSeq" id="WP_247994111.1">
    <property type="nucleotide sequence ID" value="NZ_CP096019.1"/>
</dbReference>
<proteinExistence type="predicted"/>
<evidence type="ECO:0000313" key="3">
    <source>
        <dbReference type="Proteomes" id="UP000831768"/>
    </source>
</evidence>
<protein>
    <submittedName>
        <fullName evidence="2">Phosphate uptake regulator PhoU</fullName>
    </submittedName>
</protein>
<dbReference type="Pfam" id="PF04014">
    <property type="entry name" value="MazE_antitoxin"/>
    <property type="match status" value="1"/>
</dbReference>
<dbReference type="GO" id="GO:0030643">
    <property type="term" value="P:intracellular phosphate ion homeostasis"/>
    <property type="evidence" value="ECO:0007669"/>
    <property type="project" value="InterPro"/>
</dbReference>
<evidence type="ECO:0000259" key="1">
    <source>
        <dbReference type="SMART" id="SM00966"/>
    </source>
</evidence>
<dbReference type="InterPro" id="IPR028366">
    <property type="entry name" value="PhoU"/>
</dbReference>
<dbReference type="SMART" id="SM00966">
    <property type="entry name" value="SpoVT_AbrB"/>
    <property type="match status" value="1"/>
</dbReference>
<dbReference type="GO" id="GO:0003677">
    <property type="term" value="F:DNA binding"/>
    <property type="evidence" value="ECO:0007669"/>
    <property type="project" value="InterPro"/>
</dbReference>
<sequence length="335" mass="36786">METRKIQLTGGSTFTVSLPKRWAKEHGLESGAQMHLYPHSDGSLLVRPDPTNNGEREIALTVDHRSDEDIVQTVRAGYVSGFDRITLVATGGIDDSQRTAVTRTVDGLVGLEIVSESRRRVVLQSLLDTSDVSIRQTVIQLQRITLSMHENAVTAAINGDSELAARVCNRDDEADRLFGMVSRHYQQSLSDLQAIDQLDIDRPSIADYYTTAQQLERVADHAEKMAVIADRLDVSAADTIPNFDSIARSARGIVTDASSVLLAGADVEMAYRALDDRDTLLAELDRSDKRLYDSDSSDQHPAGLLLDSVRRTSEYGGNIAETMIQRAVRTGSLSE</sequence>
<dbReference type="SUPFAM" id="SSF109755">
    <property type="entry name" value="PhoU-like"/>
    <property type="match status" value="1"/>
</dbReference>
<dbReference type="AlphaFoldDB" id="A0A8U0A329"/>
<dbReference type="EMBL" id="CP096019">
    <property type="protein sequence ID" value="UPM43444.1"/>
    <property type="molecule type" value="Genomic_DNA"/>
</dbReference>
<dbReference type="InterPro" id="IPR038078">
    <property type="entry name" value="PhoU-like_sf"/>
</dbReference>
<gene>
    <name evidence="2" type="ORF">MW046_03115</name>
</gene>
<dbReference type="InterPro" id="IPR007159">
    <property type="entry name" value="SpoVT-AbrB_dom"/>
</dbReference>
<evidence type="ECO:0000313" key="2">
    <source>
        <dbReference type="EMBL" id="UPM43444.1"/>
    </source>
</evidence>
<reference evidence="2" key="1">
    <citation type="submission" date="2022-04" db="EMBL/GenBank/DDBJ databases">
        <title>Halocatena sp. nov., isolated from a salt lake.</title>
        <authorList>
            <person name="Cui H.-L."/>
        </authorList>
    </citation>
    <scope>NUCLEOTIDE SEQUENCE</scope>
    <source>
        <strain evidence="2">AD-1</strain>
    </source>
</reference>
<dbReference type="InterPro" id="IPR026022">
    <property type="entry name" value="PhoU_dom"/>
</dbReference>
<organism evidence="2 3">
    <name type="scientific">Halocatena salina</name>
    <dbReference type="NCBI Taxonomy" id="2934340"/>
    <lineage>
        <taxon>Archaea</taxon>
        <taxon>Methanobacteriati</taxon>
        <taxon>Methanobacteriota</taxon>
        <taxon>Stenosarchaea group</taxon>
        <taxon>Halobacteria</taxon>
        <taxon>Halobacteriales</taxon>
        <taxon>Natronomonadaceae</taxon>
        <taxon>Halocatena</taxon>
    </lineage>
</organism>
<dbReference type="Pfam" id="PF01895">
    <property type="entry name" value="PhoU"/>
    <property type="match status" value="1"/>
</dbReference>
<dbReference type="KEGG" id="haad:MW046_03115"/>
<dbReference type="PANTHER" id="PTHR42930:SF6">
    <property type="entry name" value="PHOSPHATE REGULATORY PROTEIN-LIKE PROTEIN"/>
    <property type="match status" value="1"/>
</dbReference>
<dbReference type="Gene3D" id="1.20.58.220">
    <property type="entry name" value="Phosphate transport system protein phou homolog 2, domain 2"/>
    <property type="match status" value="1"/>
</dbReference>
<name>A0A8U0A329_9EURY</name>
<dbReference type="GO" id="GO:0045936">
    <property type="term" value="P:negative regulation of phosphate metabolic process"/>
    <property type="evidence" value="ECO:0007669"/>
    <property type="project" value="InterPro"/>
</dbReference>
<keyword evidence="3" id="KW-1185">Reference proteome</keyword>
<dbReference type="Proteomes" id="UP000831768">
    <property type="component" value="Chromosome"/>
</dbReference>
<feature type="domain" description="SpoVT-AbrB" evidence="1">
    <location>
        <begin position="8"/>
        <end position="54"/>
    </location>
</feature>